<accession>A0A2U1B7T3</accession>
<dbReference type="EMBL" id="QEKH01000005">
    <property type="protein sequence ID" value="PVY44739.1"/>
    <property type="molecule type" value="Genomic_DNA"/>
</dbReference>
<dbReference type="SUPFAM" id="SSF52402">
    <property type="entry name" value="Adenine nucleotide alpha hydrolases-like"/>
    <property type="match status" value="1"/>
</dbReference>
<proteinExistence type="predicted"/>
<dbReference type="InterPro" id="IPR005232">
    <property type="entry name" value="LarE"/>
</dbReference>
<dbReference type="InterPro" id="IPR014729">
    <property type="entry name" value="Rossmann-like_a/b/a_fold"/>
</dbReference>
<dbReference type="AlphaFoldDB" id="A0A2U1B7T3"/>
<dbReference type="GO" id="GO:0004066">
    <property type="term" value="F:asparagine synthase (glutamine-hydrolyzing) activity"/>
    <property type="evidence" value="ECO:0007669"/>
    <property type="project" value="InterPro"/>
</dbReference>
<dbReference type="PANTHER" id="PTHR43169">
    <property type="entry name" value="EXSB FAMILY PROTEIN"/>
    <property type="match status" value="1"/>
</dbReference>
<sequence>MERLTELRTEIARLVKQGVCLAFSGGVDSALLLALAAEAQRSGGGEIQAVTFSTRLHPQSDIDNARRIAGEAGVPLHVIEIDEFSDPEIVRNPPDRCYRCKKHLFSRLKEFAGALHLPVVMDGTNADDLLEYRPGLQALKELGISSPLAELGFPKREVRELARGLGLSAASRPSTPCLATRLPYGARLEPELLRRIGEGEALLREAGFAQVRLRVHGNIARIEVPAAELARLAERAAELVPELKKLGFLYVTLDLEGFRSGSMDLTLKGILK</sequence>
<evidence type="ECO:0000313" key="4">
    <source>
        <dbReference type="Proteomes" id="UP000245959"/>
    </source>
</evidence>
<protein>
    <recommendedName>
        <fullName evidence="2">Asparagine synthetase domain-containing protein</fullName>
    </recommendedName>
</protein>
<dbReference type="PANTHER" id="PTHR43169:SF2">
    <property type="entry name" value="NAD_GMP SYNTHASE DOMAIN-CONTAINING PROTEIN"/>
    <property type="match status" value="1"/>
</dbReference>
<evidence type="ECO:0000313" key="3">
    <source>
        <dbReference type="EMBL" id="PVY44739.1"/>
    </source>
</evidence>
<dbReference type="RefSeq" id="WP_116883064.1">
    <property type="nucleotide sequence ID" value="NZ_CALXNT010000062.1"/>
</dbReference>
<organism evidence="3 4">
    <name type="scientific">Victivallis vadensis</name>
    <dbReference type="NCBI Taxonomy" id="172901"/>
    <lineage>
        <taxon>Bacteria</taxon>
        <taxon>Pseudomonadati</taxon>
        <taxon>Lentisphaerota</taxon>
        <taxon>Lentisphaeria</taxon>
        <taxon>Victivallales</taxon>
        <taxon>Victivallaceae</taxon>
        <taxon>Victivallis</taxon>
    </lineage>
</organism>
<feature type="active site" description="Nucleophile and sulfur donor" evidence="1">
    <location>
        <position position="177"/>
    </location>
</feature>
<dbReference type="GO" id="GO:0016783">
    <property type="term" value="F:sulfurtransferase activity"/>
    <property type="evidence" value="ECO:0007669"/>
    <property type="project" value="InterPro"/>
</dbReference>
<dbReference type="Pfam" id="PF00733">
    <property type="entry name" value="Asn_synthase"/>
    <property type="match status" value="1"/>
</dbReference>
<keyword evidence="4" id="KW-1185">Reference proteome</keyword>
<evidence type="ECO:0000259" key="2">
    <source>
        <dbReference type="Pfam" id="PF00733"/>
    </source>
</evidence>
<gene>
    <name evidence="3" type="ORF">C8D82_10568</name>
</gene>
<dbReference type="GeneID" id="78294387"/>
<evidence type="ECO:0000256" key="1">
    <source>
        <dbReference type="PIRSR" id="PIRSR006661-1"/>
    </source>
</evidence>
<reference evidence="3 4" key="1">
    <citation type="submission" date="2018-04" db="EMBL/GenBank/DDBJ databases">
        <title>Genomic Encyclopedia of Type Strains, Phase IV (KMG-IV): sequencing the most valuable type-strain genomes for metagenomic binning, comparative biology and taxonomic classification.</title>
        <authorList>
            <person name="Goeker M."/>
        </authorList>
    </citation>
    <scope>NUCLEOTIDE SEQUENCE [LARGE SCALE GENOMIC DNA]</scope>
    <source>
        <strain evidence="3 4">DSM 14823</strain>
    </source>
</reference>
<dbReference type="Proteomes" id="UP000245959">
    <property type="component" value="Unassembled WGS sequence"/>
</dbReference>
<dbReference type="GO" id="GO:0006529">
    <property type="term" value="P:asparagine biosynthetic process"/>
    <property type="evidence" value="ECO:0007669"/>
    <property type="project" value="InterPro"/>
</dbReference>
<dbReference type="InterPro" id="IPR001962">
    <property type="entry name" value="Asn_synthase"/>
</dbReference>
<dbReference type="NCBIfam" id="TIGR00268">
    <property type="entry name" value="ATP-dependent sacrificial sulfur transferase LarE"/>
    <property type="match status" value="1"/>
</dbReference>
<dbReference type="CDD" id="cd01990">
    <property type="entry name" value="LarE-like"/>
    <property type="match status" value="1"/>
</dbReference>
<dbReference type="Gene3D" id="3.40.50.620">
    <property type="entry name" value="HUPs"/>
    <property type="match status" value="1"/>
</dbReference>
<feature type="domain" description="Asparagine synthetase" evidence="2">
    <location>
        <begin position="19"/>
        <end position="83"/>
    </location>
</feature>
<comment type="caution">
    <text evidence="3">The sequence shown here is derived from an EMBL/GenBank/DDBJ whole genome shotgun (WGS) entry which is preliminary data.</text>
</comment>
<name>A0A2U1B7T3_9BACT</name>
<dbReference type="InterPro" id="IPR052188">
    <property type="entry name" value="Ni-pincer_cofactor_biosynth"/>
</dbReference>
<dbReference type="PIRSF" id="PIRSF006661">
    <property type="entry name" value="PP-lp_UCP006661"/>
    <property type="match status" value="1"/>
</dbReference>